<sequence>MEENVQVELSPPWITYFNELKNSIGADPTVTVGPLIPVGGNFIILVQAMSDEKAIALATLLKPFVEFGNVSVTVVVSNEESVIVNPLPCPLDAFEIAHLFQVALENNPYFQQVVVQPQLPGGANVIFPVFAAKVIQFFNDDISNLCQTFTGVAANVFHDVMNDVVCDIPILFSTSCVTSTGDVRFVSGGNIQNQDITPKLYY</sequence>
<evidence type="ECO:0000313" key="1">
    <source>
        <dbReference type="EMBL" id="PGQ05231.1"/>
    </source>
</evidence>
<accession>A0A2B8TJ30</accession>
<protein>
    <recommendedName>
        <fullName evidence="3">Group-specific protein</fullName>
    </recommendedName>
</protein>
<reference evidence="1 2" key="1">
    <citation type="submission" date="2017-09" db="EMBL/GenBank/DDBJ databases">
        <title>Large-scale bioinformatics analysis of Bacillus genomes uncovers conserved roles of natural products in bacterial physiology.</title>
        <authorList>
            <consortium name="Agbiome Team Llc"/>
            <person name="Bleich R.M."/>
            <person name="Grubbs K.J."/>
            <person name="Santa Maria K.C."/>
            <person name="Allen S.E."/>
            <person name="Farag S."/>
            <person name="Shank E.A."/>
            <person name="Bowers A."/>
        </authorList>
    </citation>
    <scope>NUCLEOTIDE SEQUENCE [LARGE SCALE GENOMIC DNA]</scope>
    <source>
        <strain evidence="1 2">AFS046104</strain>
    </source>
</reference>
<proteinExistence type="predicted"/>
<organism evidence="1 2">
    <name type="scientific">Bacillus cereus</name>
    <dbReference type="NCBI Taxonomy" id="1396"/>
    <lineage>
        <taxon>Bacteria</taxon>
        <taxon>Bacillati</taxon>
        <taxon>Bacillota</taxon>
        <taxon>Bacilli</taxon>
        <taxon>Bacillales</taxon>
        <taxon>Bacillaceae</taxon>
        <taxon>Bacillus</taxon>
        <taxon>Bacillus cereus group</taxon>
    </lineage>
</organism>
<comment type="caution">
    <text evidence="1">The sequence shown here is derived from an EMBL/GenBank/DDBJ whole genome shotgun (WGS) entry which is preliminary data.</text>
</comment>
<name>A0A2B8TJ30_BACCE</name>
<dbReference type="AlphaFoldDB" id="A0A2B8TJ30"/>
<dbReference type="RefSeq" id="WP_097831998.1">
    <property type="nucleotide sequence ID" value="NZ_CP089518.1"/>
</dbReference>
<evidence type="ECO:0008006" key="3">
    <source>
        <dbReference type="Google" id="ProtNLM"/>
    </source>
</evidence>
<dbReference type="Proteomes" id="UP000221438">
    <property type="component" value="Unassembled WGS sequence"/>
</dbReference>
<dbReference type="EMBL" id="NUJQ01000048">
    <property type="protein sequence ID" value="PGQ05231.1"/>
    <property type="molecule type" value="Genomic_DNA"/>
</dbReference>
<gene>
    <name evidence="1" type="ORF">COA08_26735</name>
</gene>
<evidence type="ECO:0000313" key="2">
    <source>
        <dbReference type="Proteomes" id="UP000221438"/>
    </source>
</evidence>